<dbReference type="GO" id="GO:0016020">
    <property type="term" value="C:membrane"/>
    <property type="evidence" value="ECO:0007669"/>
    <property type="project" value="TreeGrafter"/>
</dbReference>
<feature type="compositionally biased region" description="Low complexity" evidence="7">
    <location>
        <begin position="29"/>
        <end position="44"/>
    </location>
</feature>
<evidence type="ECO:0000256" key="1">
    <source>
        <dbReference type="ARBA" id="ARBA00008842"/>
    </source>
</evidence>
<evidence type="ECO:0000256" key="3">
    <source>
        <dbReference type="ARBA" id="ARBA00023055"/>
    </source>
</evidence>
<feature type="compositionally biased region" description="Polar residues" evidence="7">
    <location>
        <begin position="65"/>
        <end position="99"/>
    </location>
</feature>
<feature type="compositionally biased region" description="Basic and acidic residues" evidence="7">
    <location>
        <begin position="115"/>
        <end position="129"/>
    </location>
</feature>
<dbReference type="AlphaFoldDB" id="A0A7R9GY56"/>
<keyword evidence="8" id="KW-0812">Transmembrane</keyword>
<keyword evidence="8" id="KW-0472">Membrane</keyword>
<dbReference type="SMART" id="SM00233">
    <property type="entry name" value="PH"/>
    <property type="match status" value="1"/>
</dbReference>
<feature type="region of interest" description="Disordered" evidence="7">
    <location>
        <begin position="58"/>
        <end position="129"/>
    </location>
</feature>
<dbReference type="PANTHER" id="PTHR10972:SF102">
    <property type="entry name" value="OXYSTEROL-BINDING PROTEIN"/>
    <property type="match status" value="1"/>
</dbReference>
<feature type="region of interest" description="Disordered" evidence="7">
    <location>
        <begin position="391"/>
        <end position="446"/>
    </location>
</feature>
<feature type="domain" description="PH" evidence="9">
    <location>
        <begin position="152"/>
        <end position="271"/>
    </location>
</feature>
<evidence type="ECO:0000256" key="5">
    <source>
        <dbReference type="RuleBase" id="RU003844"/>
    </source>
</evidence>
<dbReference type="Gene3D" id="1.10.287.2720">
    <property type="match status" value="1"/>
</dbReference>
<dbReference type="FunFam" id="2.30.29.30:FF:000030">
    <property type="entry name" value="Oxysterol-binding protein"/>
    <property type="match status" value="1"/>
</dbReference>
<dbReference type="FunFam" id="1.10.287.2720:FF:000002">
    <property type="entry name" value="Oxysterol-binding protein"/>
    <property type="match status" value="1"/>
</dbReference>
<dbReference type="PROSITE" id="PS50003">
    <property type="entry name" value="PH_DOMAIN"/>
    <property type="match status" value="1"/>
</dbReference>
<dbReference type="GO" id="GO:0005829">
    <property type="term" value="C:cytosol"/>
    <property type="evidence" value="ECO:0007669"/>
    <property type="project" value="TreeGrafter"/>
</dbReference>
<reference evidence="10" key="1">
    <citation type="submission" date="2020-11" db="EMBL/GenBank/DDBJ databases">
        <authorList>
            <person name="Tran Van P."/>
        </authorList>
    </citation>
    <scope>NUCLEOTIDE SEQUENCE</scope>
</reference>
<evidence type="ECO:0000313" key="10">
    <source>
        <dbReference type="EMBL" id="CAD7401884.1"/>
    </source>
</evidence>
<evidence type="ECO:0000256" key="6">
    <source>
        <dbReference type="RuleBase" id="RU003845"/>
    </source>
</evidence>
<dbReference type="GO" id="GO:0006869">
    <property type="term" value="P:lipid transport"/>
    <property type="evidence" value="ECO:0007669"/>
    <property type="project" value="UniProtKB-KW"/>
</dbReference>
<protein>
    <recommendedName>
        <fullName evidence="6">Oxysterol-binding protein</fullName>
    </recommendedName>
</protein>
<dbReference type="Pfam" id="PF00169">
    <property type="entry name" value="PH"/>
    <property type="match status" value="1"/>
</dbReference>
<feature type="compositionally biased region" description="Basic and acidic residues" evidence="7">
    <location>
        <begin position="924"/>
        <end position="939"/>
    </location>
</feature>
<keyword evidence="8" id="KW-1133">Transmembrane helix</keyword>
<proteinExistence type="inferred from homology"/>
<dbReference type="SUPFAM" id="SSF50729">
    <property type="entry name" value="PH domain-like"/>
    <property type="match status" value="1"/>
</dbReference>
<evidence type="ECO:0000256" key="7">
    <source>
        <dbReference type="SAM" id="MobiDB-lite"/>
    </source>
</evidence>
<evidence type="ECO:0000256" key="8">
    <source>
        <dbReference type="SAM" id="Phobius"/>
    </source>
</evidence>
<dbReference type="PANTHER" id="PTHR10972">
    <property type="entry name" value="OXYSTEROL-BINDING PROTEIN-RELATED"/>
    <property type="match status" value="1"/>
</dbReference>
<dbReference type="Gene3D" id="2.40.160.120">
    <property type="match status" value="1"/>
</dbReference>
<dbReference type="PROSITE" id="PS01013">
    <property type="entry name" value="OSBP"/>
    <property type="match status" value="1"/>
</dbReference>
<evidence type="ECO:0000259" key="9">
    <source>
        <dbReference type="PROSITE" id="PS50003"/>
    </source>
</evidence>
<accession>A0A7R9GY56</accession>
<sequence>MSRSMSSTPVPVPGSNRQLIEDTLSHSQPSEGSPSRPISSSGRPLGLLPWNKLLFSSEEKKPRRTSLQVQLTKQPSSESLNFSPTSPGVASWMDNNSRMSDYPSPDKLQPGPEMTSDKLTRKESYKAQRKNYCREKKRVANELLSSLKDPSVVVMADWLKVRGTLKSWTKLWCILKPGLLLLYKSPKVKSNHWVGTVLLNTCQVIERPSKKDGFCFKLFHPLEQSIWAPRGPEKESIGAVVQPLPTAYLIFRAPSQAAGKCWLDALELSLRCSSLLVRSMSSKSNHDTTTNHETQWSEADYEKHFTDHADALAHLGRLLKCFRPKTPSTPQTKLLLKSVVCSPRSRAPLELPLLVVGPERREPGSCCPSPSPFFQQLYHAVAFMEREMLPTPIHQPDPERPTLADLDDLSQPDGGLGDHLNGADQASLSDTDSERDETQVAEGEPLETPYINKEEIEEFGSAGEQVEELGEEHRSLIWYLVKQVRPGMDLSKVVLPTFILEPRSFLDKLADSYYHADILAKAVMEDDAFTRMKCIVQWYLSGLYKKPKGLKKPYNPILGETFRCYWKHPNGSRTFYLAEQISHHPPVSAFYVTNRQDGFCINGSILAKSKFYGQDVLNKEVGRTVYNAWMTSRHATALSRRNSTSAILDGVALLTLLPRGEDYSITTPYAHCKGILMGTLTMELGGKVILDCEKTGYKTEIDFKLKPFLGGVDQTNMISGRLKLGKETLATIEGYWDGAVNIKDRRTGEEQLLWKPTPEVRAQRLKRYTVSIDHQGDFESENLWQHVSAAILGDDQIMATEEKTVLEEAQRAAVKERKLKCLEWVPKHFEQVTHWLILLCGVGQISLDLISGQWVYKHADLRPWDPRNDVCQYEFNYVIQTKTRHQTPMIRTSSIVSVDPPDQSNTRSSVSLIKSSKLQLSGKGPRDSESSSPEVEFHSDSSQSEGNADSAQLHRRLVTDPRMLEKLDGLDKCLQAQTEKLDKLQRGMEQMAKFQRERVQPSAVRFGAPYESVMVVLVVLALQYFLSFIFARH</sequence>
<dbReference type="Pfam" id="PF01237">
    <property type="entry name" value="Oxysterol_BP"/>
    <property type="match status" value="1"/>
</dbReference>
<dbReference type="SUPFAM" id="SSF144000">
    <property type="entry name" value="Oxysterol-binding protein-like"/>
    <property type="match status" value="2"/>
</dbReference>
<dbReference type="GO" id="GO:0032541">
    <property type="term" value="C:cortical endoplasmic reticulum"/>
    <property type="evidence" value="ECO:0007669"/>
    <property type="project" value="TreeGrafter"/>
</dbReference>
<gene>
    <name evidence="10" type="ORF">TCEB3V08_LOCUS6230</name>
</gene>
<dbReference type="Gene3D" id="3.30.70.3490">
    <property type="match status" value="1"/>
</dbReference>
<dbReference type="InterPro" id="IPR011993">
    <property type="entry name" value="PH-like_dom_sf"/>
</dbReference>
<dbReference type="InterPro" id="IPR001849">
    <property type="entry name" value="PH_domain"/>
</dbReference>
<feature type="region of interest" description="Disordered" evidence="7">
    <location>
        <begin position="916"/>
        <end position="952"/>
    </location>
</feature>
<evidence type="ECO:0000256" key="4">
    <source>
        <dbReference type="ARBA" id="ARBA00023121"/>
    </source>
</evidence>
<dbReference type="InterPro" id="IPR018494">
    <property type="entry name" value="Oxysterol-bd_CS"/>
</dbReference>
<feature type="transmembrane region" description="Helical" evidence="8">
    <location>
        <begin position="1012"/>
        <end position="1031"/>
    </location>
</feature>
<organism evidence="10">
    <name type="scientific">Timema cristinae</name>
    <name type="common">Walking stick</name>
    <dbReference type="NCBI Taxonomy" id="61476"/>
    <lineage>
        <taxon>Eukaryota</taxon>
        <taxon>Metazoa</taxon>
        <taxon>Ecdysozoa</taxon>
        <taxon>Arthropoda</taxon>
        <taxon>Hexapoda</taxon>
        <taxon>Insecta</taxon>
        <taxon>Pterygota</taxon>
        <taxon>Neoptera</taxon>
        <taxon>Polyneoptera</taxon>
        <taxon>Phasmatodea</taxon>
        <taxon>Timematodea</taxon>
        <taxon>Timematoidea</taxon>
        <taxon>Timematidae</taxon>
        <taxon>Timema</taxon>
    </lineage>
</organism>
<keyword evidence="3 6" id="KW-0445">Lipid transport</keyword>
<comment type="similarity">
    <text evidence="1 5">Belongs to the OSBP family.</text>
</comment>
<keyword evidence="2 6" id="KW-0813">Transport</keyword>
<dbReference type="CDD" id="cd13286">
    <property type="entry name" value="PH_OPR5_ORP8"/>
    <property type="match status" value="1"/>
</dbReference>
<feature type="region of interest" description="Disordered" evidence="7">
    <location>
        <begin position="892"/>
        <end position="911"/>
    </location>
</feature>
<name>A0A7R9GY56_TIMCR</name>
<dbReference type="InterPro" id="IPR000648">
    <property type="entry name" value="Oxysterol-bd"/>
</dbReference>
<keyword evidence="4" id="KW-0446">Lipid-binding</keyword>
<dbReference type="EMBL" id="OC318415">
    <property type="protein sequence ID" value="CAD7401884.1"/>
    <property type="molecule type" value="Genomic_DNA"/>
</dbReference>
<dbReference type="GO" id="GO:0015485">
    <property type="term" value="F:cholesterol binding"/>
    <property type="evidence" value="ECO:0007669"/>
    <property type="project" value="TreeGrafter"/>
</dbReference>
<feature type="compositionally biased region" description="Polar residues" evidence="7">
    <location>
        <begin position="940"/>
        <end position="950"/>
    </location>
</feature>
<dbReference type="Gene3D" id="2.30.29.30">
    <property type="entry name" value="Pleckstrin-homology domain (PH domain)/Phosphotyrosine-binding domain (PTB)"/>
    <property type="match status" value="1"/>
</dbReference>
<evidence type="ECO:0000256" key="2">
    <source>
        <dbReference type="ARBA" id="ARBA00022448"/>
    </source>
</evidence>
<dbReference type="InterPro" id="IPR037239">
    <property type="entry name" value="OSBP_sf"/>
</dbReference>
<feature type="region of interest" description="Disordered" evidence="7">
    <location>
        <begin position="1"/>
        <end position="44"/>
    </location>
</feature>